<dbReference type="OrthoDB" id="6612291at2759"/>
<dbReference type="InterPro" id="IPR050360">
    <property type="entry name" value="MFS_Sugar_Transporters"/>
</dbReference>
<dbReference type="STRING" id="105984.A0A427XL56"/>
<evidence type="ECO:0000256" key="4">
    <source>
        <dbReference type="ARBA" id="ARBA00022989"/>
    </source>
</evidence>
<feature type="transmembrane region" description="Helical" evidence="6">
    <location>
        <begin position="321"/>
        <end position="343"/>
    </location>
</feature>
<dbReference type="InterPro" id="IPR020846">
    <property type="entry name" value="MFS_dom"/>
</dbReference>
<protein>
    <recommendedName>
        <fullName evidence="7">Major facilitator superfamily (MFS) profile domain-containing protein</fullName>
    </recommendedName>
</protein>
<reference evidence="8 9" key="1">
    <citation type="submission" date="2018-11" db="EMBL/GenBank/DDBJ databases">
        <title>Genome sequence of Apiotrichum porosum DSM 27194.</title>
        <authorList>
            <person name="Aliyu H."/>
            <person name="Gorte O."/>
            <person name="Ochsenreither K."/>
        </authorList>
    </citation>
    <scope>NUCLEOTIDE SEQUENCE [LARGE SCALE GENOMIC DNA]</scope>
    <source>
        <strain evidence="8 9">DSM 27194</strain>
    </source>
</reference>
<evidence type="ECO:0000259" key="7">
    <source>
        <dbReference type="PROSITE" id="PS50850"/>
    </source>
</evidence>
<dbReference type="Proteomes" id="UP000279236">
    <property type="component" value="Unassembled WGS sequence"/>
</dbReference>
<feature type="transmembrane region" description="Helical" evidence="6">
    <location>
        <begin position="349"/>
        <end position="376"/>
    </location>
</feature>
<proteinExistence type="inferred from homology"/>
<name>A0A427XL56_9TREE</name>
<dbReference type="Gene3D" id="1.20.1250.20">
    <property type="entry name" value="MFS general substrate transporter like domains"/>
    <property type="match status" value="2"/>
</dbReference>
<evidence type="ECO:0000313" key="8">
    <source>
        <dbReference type="EMBL" id="RSH79596.1"/>
    </source>
</evidence>
<dbReference type="InterPro" id="IPR005828">
    <property type="entry name" value="MFS_sugar_transport-like"/>
</dbReference>
<dbReference type="PROSITE" id="PS00217">
    <property type="entry name" value="SUGAR_TRANSPORT_2"/>
    <property type="match status" value="1"/>
</dbReference>
<dbReference type="PROSITE" id="PS50850">
    <property type="entry name" value="MFS"/>
    <property type="match status" value="1"/>
</dbReference>
<evidence type="ECO:0000256" key="5">
    <source>
        <dbReference type="ARBA" id="ARBA00023136"/>
    </source>
</evidence>
<keyword evidence="4 6" id="KW-1133">Transmembrane helix</keyword>
<dbReference type="AlphaFoldDB" id="A0A427XL56"/>
<keyword evidence="3 6" id="KW-0812">Transmembrane</keyword>
<dbReference type="RefSeq" id="XP_028474705.1">
    <property type="nucleotide sequence ID" value="XM_028624537.1"/>
</dbReference>
<keyword evidence="5 6" id="KW-0472">Membrane</keyword>
<dbReference type="EMBL" id="RSCE01000009">
    <property type="protein sequence ID" value="RSH79596.1"/>
    <property type="molecule type" value="Genomic_DNA"/>
</dbReference>
<dbReference type="Pfam" id="PF00083">
    <property type="entry name" value="Sugar_tr"/>
    <property type="match status" value="1"/>
</dbReference>
<feature type="transmembrane region" description="Helical" evidence="6">
    <location>
        <begin position="425"/>
        <end position="444"/>
    </location>
</feature>
<feature type="transmembrane region" description="Helical" evidence="6">
    <location>
        <begin position="388"/>
        <end position="413"/>
    </location>
</feature>
<gene>
    <name evidence="8" type="ORF">EHS24_009246</name>
</gene>
<evidence type="ECO:0000256" key="2">
    <source>
        <dbReference type="ARBA" id="ARBA00010992"/>
    </source>
</evidence>
<dbReference type="GO" id="GO:0005351">
    <property type="term" value="F:carbohydrate:proton symporter activity"/>
    <property type="evidence" value="ECO:0007669"/>
    <property type="project" value="TreeGrafter"/>
</dbReference>
<evidence type="ECO:0000256" key="1">
    <source>
        <dbReference type="ARBA" id="ARBA00004141"/>
    </source>
</evidence>
<dbReference type="SUPFAM" id="SSF103473">
    <property type="entry name" value="MFS general substrate transporter"/>
    <property type="match status" value="1"/>
</dbReference>
<sequence>MDNTKSALIGVSSTDMSTRDPNVVVDNRDLESTATDPPPLASAFVNLNKWQATRTFWRATLCCFFAGFCVLMEGYQASLSGSVVSNSGFIHQFGTVISADGKKSLDARYVSAWGGTGIILEMFVSNMPGWLGAKIVTGMASGMGQATSLLYLSEVAPSQTRGALMCCYALFLALGQLSASVALLIVKDTVPEQWRRAIYSQWVLVSLFLVCLPFLAESPWYYARKGQDDRAKGALKRLYGMIKGYDIEHEYAVMKAELDHEQAMRRDLHDSTFKEIWMGTNLWRTLPSFFGVIMVQWSGATLLVFMVGVSFYSTERFGRRTLVFVGGIGCFVCNIVLGTLGVVKRTDVVLNVTLAVICIWVLFYAGCLGGVCWGLTSEISTPRLRARTTGIVVNMSTCFSLLFGYTVPLMLAAKGSGARNWGVKTMYLFACLGGIGLVVNYFLLPEVRGRTFAEVDEMFEVGVPPRKTKSYVTRAQRSGQKH</sequence>
<comment type="similarity">
    <text evidence="2">Belongs to the major facilitator superfamily. Sugar transporter (TC 2.A.1.1) family.</text>
</comment>
<dbReference type="PANTHER" id="PTHR48022">
    <property type="entry name" value="PLASTIDIC GLUCOSE TRANSPORTER 4"/>
    <property type="match status" value="1"/>
</dbReference>
<evidence type="ECO:0000256" key="3">
    <source>
        <dbReference type="ARBA" id="ARBA00022692"/>
    </source>
</evidence>
<feature type="domain" description="Major facilitator superfamily (MFS) profile" evidence="7">
    <location>
        <begin position="1"/>
        <end position="448"/>
    </location>
</feature>
<feature type="transmembrane region" description="Helical" evidence="6">
    <location>
        <begin position="198"/>
        <end position="216"/>
    </location>
</feature>
<feature type="transmembrane region" description="Helical" evidence="6">
    <location>
        <begin position="288"/>
        <end position="309"/>
    </location>
</feature>
<dbReference type="InterPro" id="IPR036259">
    <property type="entry name" value="MFS_trans_sf"/>
</dbReference>
<comment type="subcellular location">
    <subcellularLocation>
        <location evidence="1">Membrane</location>
        <topology evidence="1">Multi-pass membrane protein</topology>
    </subcellularLocation>
</comment>
<accession>A0A427XL56</accession>
<dbReference type="GeneID" id="39593789"/>
<evidence type="ECO:0000313" key="9">
    <source>
        <dbReference type="Proteomes" id="UP000279236"/>
    </source>
</evidence>
<keyword evidence="9" id="KW-1185">Reference proteome</keyword>
<dbReference type="InterPro" id="IPR005829">
    <property type="entry name" value="Sugar_transporter_CS"/>
</dbReference>
<comment type="caution">
    <text evidence="8">The sequence shown here is derived from an EMBL/GenBank/DDBJ whole genome shotgun (WGS) entry which is preliminary data.</text>
</comment>
<dbReference type="GO" id="GO:0016020">
    <property type="term" value="C:membrane"/>
    <property type="evidence" value="ECO:0007669"/>
    <property type="project" value="UniProtKB-SubCell"/>
</dbReference>
<evidence type="ECO:0000256" key="6">
    <source>
        <dbReference type="SAM" id="Phobius"/>
    </source>
</evidence>
<organism evidence="8 9">
    <name type="scientific">Apiotrichum porosum</name>
    <dbReference type="NCBI Taxonomy" id="105984"/>
    <lineage>
        <taxon>Eukaryota</taxon>
        <taxon>Fungi</taxon>
        <taxon>Dikarya</taxon>
        <taxon>Basidiomycota</taxon>
        <taxon>Agaricomycotina</taxon>
        <taxon>Tremellomycetes</taxon>
        <taxon>Trichosporonales</taxon>
        <taxon>Trichosporonaceae</taxon>
        <taxon>Apiotrichum</taxon>
    </lineage>
</organism>
<feature type="transmembrane region" description="Helical" evidence="6">
    <location>
        <begin position="162"/>
        <end position="186"/>
    </location>
</feature>
<dbReference type="PANTHER" id="PTHR48022:SF68">
    <property type="entry name" value="MAJOR FACILITATOR SUPERFAMILY (MFS) PROFILE DOMAIN-CONTAINING PROTEIN-RELATED"/>
    <property type="match status" value="1"/>
</dbReference>